<feature type="transmembrane region" description="Helical" evidence="2">
    <location>
        <begin position="20"/>
        <end position="37"/>
    </location>
</feature>
<evidence type="ECO:0000313" key="3">
    <source>
        <dbReference type="EMBL" id="RII43790.1"/>
    </source>
</evidence>
<feature type="compositionally biased region" description="Gly residues" evidence="1">
    <location>
        <begin position="173"/>
        <end position="182"/>
    </location>
</feature>
<dbReference type="Proteomes" id="UP000265419">
    <property type="component" value="Unassembled WGS sequence"/>
</dbReference>
<organism evidence="3 4">
    <name type="scientific">Galactobacter valiniphilus</name>
    <dbReference type="NCBI Taxonomy" id="2676122"/>
    <lineage>
        <taxon>Bacteria</taxon>
        <taxon>Bacillati</taxon>
        <taxon>Actinomycetota</taxon>
        <taxon>Actinomycetes</taxon>
        <taxon>Micrococcales</taxon>
        <taxon>Micrococcaceae</taxon>
        <taxon>Galactobacter</taxon>
    </lineage>
</organism>
<keyword evidence="4" id="KW-1185">Reference proteome</keyword>
<evidence type="ECO:0000256" key="1">
    <source>
        <dbReference type="SAM" id="MobiDB-lite"/>
    </source>
</evidence>
<feature type="transmembrane region" description="Helical" evidence="2">
    <location>
        <begin position="83"/>
        <end position="104"/>
    </location>
</feature>
<keyword evidence="2" id="KW-0812">Transmembrane</keyword>
<feature type="transmembrane region" description="Helical" evidence="2">
    <location>
        <begin position="43"/>
        <end position="62"/>
    </location>
</feature>
<accession>A0A399JFL3</accession>
<feature type="compositionally biased region" description="Low complexity" evidence="1">
    <location>
        <begin position="157"/>
        <end position="172"/>
    </location>
</feature>
<evidence type="ECO:0000256" key="2">
    <source>
        <dbReference type="SAM" id="Phobius"/>
    </source>
</evidence>
<evidence type="ECO:0000313" key="4">
    <source>
        <dbReference type="Proteomes" id="UP000265419"/>
    </source>
</evidence>
<proteinExistence type="predicted"/>
<protein>
    <submittedName>
        <fullName evidence="3">Uncharacterized protein</fullName>
    </submittedName>
</protein>
<feature type="transmembrane region" description="Helical" evidence="2">
    <location>
        <begin position="110"/>
        <end position="133"/>
    </location>
</feature>
<feature type="region of interest" description="Disordered" evidence="1">
    <location>
        <begin position="149"/>
        <end position="243"/>
    </location>
</feature>
<comment type="caution">
    <text evidence="3">The sequence shown here is derived from an EMBL/GenBank/DDBJ whole genome shotgun (WGS) entry which is preliminary data.</text>
</comment>
<dbReference type="EMBL" id="QQXK01000001">
    <property type="protein sequence ID" value="RII43790.1"/>
    <property type="molecule type" value="Genomic_DNA"/>
</dbReference>
<dbReference type="AlphaFoldDB" id="A0A399JFL3"/>
<keyword evidence="2" id="KW-0472">Membrane</keyword>
<gene>
    <name evidence="3" type="ORF">DWB68_00740</name>
</gene>
<sequence>MSEQANARAVLGPFTARETTYLAGAVVLALASLFSFGRTRGDFAVIVLGLLAPLAAAGGVAWRRLRGRARLDLGSFSLDQLCAVVAAAALVVALGGLGGAGAFAQLFAVLGAAALFVASWGASWISVFGADYVPQAGVPLLRRDIAPSEPAGWSTPGARRGAAGRESGARGTTSGGGVGGPADAGASSFGATSGATSGAASGAASDGAFAEGEAPAPARSAVPRVPHSAAPHTRVIGSSAAPDEPEPAAFWFAVPDARPAENRGTGAVEFTVEPGEWFLAVRTLPEGLVVRHDDGREGLLRDTSDLELG</sequence>
<reference evidence="3 4" key="1">
    <citation type="submission" date="2018-07" db="EMBL/GenBank/DDBJ databases">
        <title>Arthrobacter sp. nov., isolated from raw cow's milk with high bacterial count.</title>
        <authorList>
            <person name="Hahne J."/>
            <person name="Isele D."/>
            <person name="Lipski A."/>
        </authorList>
    </citation>
    <scope>NUCLEOTIDE SEQUENCE [LARGE SCALE GENOMIC DNA]</scope>
    <source>
        <strain evidence="3 4">JZ R-35</strain>
    </source>
</reference>
<keyword evidence="2" id="KW-1133">Transmembrane helix</keyword>
<dbReference type="RefSeq" id="WP_119423216.1">
    <property type="nucleotide sequence ID" value="NZ_QQXK01000001.1"/>
</dbReference>
<feature type="compositionally biased region" description="Low complexity" evidence="1">
    <location>
        <begin position="183"/>
        <end position="226"/>
    </location>
</feature>
<name>A0A399JFL3_9MICC</name>